<evidence type="ECO:0000256" key="1">
    <source>
        <dbReference type="SAM" id="MobiDB-lite"/>
    </source>
</evidence>
<organism evidence="3 4">
    <name type="scientific">Cladorrhinum samala</name>
    <dbReference type="NCBI Taxonomy" id="585594"/>
    <lineage>
        <taxon>Eukaryota</taxon>
        <taxon>Fungi</taxon>
        <taxon>Dikarya</taxon>
        <taxon>Ascomycota</taxon>
        <taxon>Pezizomycotina</taxon>
        <taxon>Sordariomycetes</taxon>
        <taxon>Sordariomycetidae</taxon>
        <taxon>Sordariales</taxon>
        <taxon>Podosporaceae</taxon>
        <taxon>Cladorrhinum</taxon>
    </lineage>
</organism>
<reference evidence="3" key="1">
    <citation type="journal article" date="2023" name="Mol. Phylogenet. Evol.">
        <title>Genome-scale phylogeny and comparative genomics of the fungal order Sordariales.</title>
        <authorList>
            <person name="Hensen N."/>
            <person name="Bonometti L."/>
            <person name="Westerberg I."/>
            <person name="Brannstrom I.O."/>
            <person name="Guillou S."/>
            <person name="Cros-Aarteil S."/>
            <person name="Calhoun S."/>
            <person name="Haridas S."/>
            <person name="Kuo A."/>
            <person name="Mondo S."/>
            <person name="Pangilinan J."/>
            <person name="Riley R."/>
            <person name="LaButti K."/>
            <person name="Andreopoulos B."/>
            <person name="Lipzen A."/>
            <person name="Chen C."/>
            <person name="Yan M."/>
            <person name="Daum C."/>
            <person name="Ng V."/>
            <person name="Clum A."/>
            <person name="Steindorff A."/>
            <person name="Ohm R.A."/>
            <person name="Martin F."/>
            <person name="Silar P."/>
            <person name="Natvig D.O."/>
            <person name="Lalanne C."/>
            <person name="Gautier V."/>
            <person name="Ament-Velasquez S.L."/>
            <person name="Kruys A."/>
            <person name="Hutchinson M.I."/>
            <person name="Powell A.J."/>
            <person name="Barry K."/>
            <person name="Miller A.N."/>
            <person name="Grigoriev I.V."/>
            <person name="Debuchy R."/>
            <person name="Gladieux P."/>
            <person name="Hiltunen Thoren M."/>
            <person name="Johannesson H."/>
        </authorList>
    </citation>
    <scope>NUCLEOTIDE SEQUENCE</scope>
    <source>
        <strain evidence="3">PSN324</strain>
    </source>
</reference>
<feature type="region of interest" description="Disordered" evidence="1">
    <location>
        <begin position="1"/>
        <end position="35"/>
    </location>
</feature>
<protein>
    <recommendedName>
        <fullName evidence="2">DM2 domain-containing protein</fullName>
    </recommendedName>
</protein>
<dbReference type="SUPFAM" id="SSF47592">
    <property type="entry name" value="SWIB/MDM2 domain"/>
    <property type="match status" value="1"/>
</dbReference>
<dbReference type="EMBL" id="MU865060">
    <property type="protein sequence ID" value="KAK4458685.1"/>
    <property type="molecule type" value="Genomic_DNA"/>
</dbReference>
<keyword evidence="4" id="KW-1185">Reference proteome</keyword>
<evidence type="ECO:0000259" key="2">
    <source>
        <dbReference type="PROSITE" id="PS51925"/>
    </source>
</evidence>
<gene>
    <name evidence="3" type="ORF">QBC42DRAFT_276215</name>
</gene>
<dbReference type="Proteomes" id="UP001321749">
    <property type="component" value="Unassembled WGS sequence"/>
</dbReference>
<dbReference type="Pfam" id="PF02201">
    <property type="entry name" value="SWIB"/>
    <property type="match status" value="1"/>
</dbReference>
<dbReference type="PANTHER" id="PTHR13844">
    <property type="entry name" value="SWI/SNF-RELATED MATRIX-ASSOCIATED ACTIN-DEPENDENT REGULATOR OF CHROMATIN SUBFAMILY D"/>
    <property type="match status" value="1"/>
</dbReference>
<feature type="domain" description="DM2" evidence="2">
    <location>
        <begin position="287"/>
        <end position="364"/>
    </location>
</feature>
<dbReference type="InterPro" id="IPR019835">
    <property type="entry name" value="SWIB_domain"/>
</dbReference>
<dbReference type="InterPro" id="IPR003121">
    <property type="entry name" value="SWIB_MDM2_domain"/>
</dbReference>
<reference evidence="3" key="2">
    <citation type="submission" date="2023-06" db="EMBL/GenBank/DDBJ databases">
        <authorList>
            <consortium name="Lawrence Berkeley National Laboratory"/>
            <person name="Mondo S.J."/>
            <person name="Hensen N."/>
            <person name="Bonometti L."/>
            <person name="Westerberg I."/>
            <person name="Brannstrom I.O."/>
            <person name="Guillou S."/>
            <person name="Cros-Aarteil S."/>
            <person name="Calhoun S."/>
            <person name="Haridas S."/>
            <person name="Kuo A."/>
            <person name="Pangilinan J."/>
            <person name="Riley R."/>
            <person name="Labutti K."/>
            <person name="Andreopoulos B."/>
            <person name="Lipzen A."/>
            <person name="Chen C."/>
            <person name="Yanf M."/>
            <person name="Daum C."/>
            <person name="Ng V."/>
            <person name="Clum A."/>
            <person name="Steindorff A."/>
            <person name="Ohm R."/>
            <person name="Martin F."/>
            <person name="Silar P."/>
            <person name="Natvig D."/>
            <person name="Lalanne C."/>
            <person name="Gautier V."/>
            <person name="Ament-Velasquez S.L."/>
            <person name="Kruys A."/>
            <person name="Hutchinson M.I."/>
            <person name="Powell A.J."/>
            <person name="Barry K."/>
            <person name="Miller A.N."/>
            <person name="Grigoriev I.V."/>
            <person name="Debuchy R."/>
            <person name="Gladieux P."/>
            <person name="Thoren M.H."/>
            <person name="Johannesson H."/>
        </authorList>
    </citation>
    <scope>NUCLEOTIDE SEQUENCE</scope>
    <source>
        <strain evidence="3">PSN324</strain>
    </source>
</reference>
<dbReference type="PROSITE" id="PS51925">
    <property type="entry name" value="SWIB_MDM2"/>
    <property type="match status" value="1"/>
</dbReference>
<dbReference type="SMART" id="SM00151">
    <property type="entry name" value="SWIB"/>
    <property type="match status" value="1"/>
</dbReference>
<feature type="compositionally biased region" description="Acidic residues" evidence="1">
    <location>
        <begin position="169"/>
        <end position="185"/>
    </location>
</feature>
<name>A0AAV9HF60_9PEZI</name>
<dbReference type="AlphaFoldDB" id="A0AAV9HF60"/>
<accession>A0AAV9HF60</accession>
<feature type="compositionally biased region" description="Basic and acidic residues" evidence="1">
    <location>
        <begin position="186"/>
        <end position="203"/>
    </location>
</feature>
<proteinExistence type="predicted"/>
<sequence>MQQQFRGYAPQHATPGRSGQRRGGIGPMMASGPHHPVVPMTQAQMIAQHNDARIASEKAKIRSRKPTDKTLPDGLEDILVDPDVATAYKNLRDFERRLDATMTRKRLDIKESKDRHIKPRYKTLRIWISNTVEDQFWQNNNENAGDAFDFSANIDASYRVKIEGRLLDDEDDLDKDSDDEGEEPKEEAAADVDEKMDAEDNKSKPKALTAAAKPGQRSRFSHFFKALTVDYDRPKNNGQGADANVEWKKPDKTPVGALPAMADFDEFVFKRNGEENTNITINLFRHEEPERFELTPELSDITDMHEATHNEAVTAVYDYIRLMKLQEDDEKRNFRCDDLLKRVIGRDSGNVPQLKEYIAPHLKTLPPYKLGYTIRVDEEFHKNPQPTIYDVRVTVDDPLHAKYKAYLNNDPQQKATLQEVARLDEQLAMICQAIAESKAKHTFLTSTESDPVGFVKSWLSSQKRDLEMILGEATRVGGEDATGDEWRRGGRESVWNTTNARESVNVLLSKQPSHFGR</sequence>
<dbReference type="CDD" id="cd10568">
    <property type="entry name" value="SWIB_like"/>
    <property type="match status" value="1"/>
</dbReference>
<dbReference type="Gene3D" id="1.10.245.10">
    <property type="entry name" value="SWIB/MDM2 domain"/>
    <property type="match status" value="1"/>
</dbReference>
<comment type="caution">
    <text evidence="3">The sequence shown here is derived from an EMBL/GenBank/DDBJ whole genome shotgun (WGS) entry which is preliminary data.</text>
</comment>
<evidence type="ECO:0000313" key="3">
    <source>
        <dbReference type="EMBL" id="KAK4458685.1"/>
    </source>
</evidence>
<feature type="region of interest" description="Disordered" evidence="1">
    <location>
        <begin position="169"/>
        <end position="215"/>
    </location>
</feature>
<dbReference type="InterPro" id="IPR036885">
    <property type="entry name" value="SWIB_MDM2_dom_sf"/>
</dbReference>
<evidence type="ECO:0000313" key="4">
    <source>
        <dbReference type="Proteomes" id="UP001321749"/>
    </source>
</evidence>